<keyword evidence="2" id="KW-0732">Signal</keyword>
<feature type="signal peptide" evidence="2">
    <location>
        <begin position="1"/>
        <end position="20"/>
    </location>
</feature>
<name>A0A367WVW2_9PROT</name>
<protein>
    <recommendedName>
        <fullName evidence="5">Secreted protein</fullName>
    </recommendedName>
</protein>
<dbReference type="Proteomes" id="UP000252255">
    <property type="component" value="Unassembled WGS sequence"/>
</dbReference>
<reference evidence="3 4" key="1">
    <citation type="submission" date="2014-07" db="EMBL/GenBank/DDBJ databases">
        <title>Draft genome sequence of Thalassospira profundimaris PR54-5.</title>
        <authorList>
            <person name="Lai Q."/>
            <person name="Shao Z."/>
        </authorList>
    </citation>
    <scope>NUCLEOTIDE SEQUENCE [LARGE SCALE GENOMIC DNA]</scope>
    <source>
        <strain evidence="3 4">PR54-5</strain>
    </source>
</reference>
<evidence type="ECO:0000313" key="4">
    <source>
        <dbReference type="Proteomes" id="UP000252255"/>
    </source>
</evidence>
<comment type="caution">
    <text evidence="3">The sequence shown here is derived from an EMBL/GenBank/DDBJ whole genome shotgun (WGS) entry which is preliminary data.</text>
</comment>
<evidence type="ECO:0000256" key="1">
    <source>
        <dbReference type="SAM" id="MobiDB-lite"/>
    </source>
</evidence>
<dbReference type="OrthoDB" id="7366079at2"/>
<dbReference type="EMBL" id="JPWI01000009">
    <property type="protein sequence ID" value="RCK44582.1"/>
    <property type="molecule type" value="Genomic_DNA"/>
</dbReference>
<evidence type="ECO:0000256" key="2">
    <source>
        <dbReference type="SAM" id="SignalP"/>
    </source>
</evidence>
<organism evidence="3 4">
    <name type="scientific">Thalassospira profundimaris</name>
    <dbReference type="NCBI Taxonomy" id="502049"/>
    <lineage>
        <taxon>Bacteria</taxon>
        <taxon>Pseudomonadati</taxon>
        <taxon>Pseudomonadota</taxon>
        <taxon>Alphaproteobacteria</taxon>
        <taxon>Rhodospirillales</taxon>
        <taxon>Thalassospiraceae</taxon>
        <taxon>Thalassospira</taxon>
    </lineage>
</organism>
<evidence type="ECO:0008006" key="5">
    <source>
        <dbReference type="Google" id="ProtNLM"/>
    </source>
</evidence>
<dbReference type="RefSeq" id="WP_114098742.1">
    <property type="nucleotide sequence ID" value="NZ_JPWI01000009.1"/>
</dbReference>
<dbReference type="PROSITE" id="PS51257">
    <property type="entry name" value="PROKAR_LIPOPROTEIN"/>
    <property type="match status" value="1"/>
</dbReference>
<dbReference type="AlphaFoldDB" id="A0A367WVW2"/>
<feature type="compositionally biased region" description="Low complexity" evidence="1">
    <location>
        <begin position="159"/>
        <end position="168"/>
    </location>
</feature>
<feature type="chain" id="PRO_5016884584" description="Secreted protein" evidence="2">
    <location>
        <begin position="21"/>
        <end position="185"/>
    </location>
</feature>
<evidence type="ECO:0000313" key="3">
    <source>
        <dbReference type="EMBL" id="RCK44582.1"/>
    </source>
</evidence>
<feature type="region of interest" description="Disordered" evidence="1">
    <location>
        <begin position="132"/>
        <end position="185"/>
    </location>
</feature>
<gene>
    <name evidence="3" type="ORF">TH30_14515</name>
</gene>
<sequence length="185" mass="19469">MSMHKTAKCLTMIAMGFALSGCLLDAKEPVTVANESQTLVTPWGAPSSTRSTATSSSDSNLVMMEDANRKALDQIQQKQIDEARIALGILDRMAKRCVQDGDAAACATLQTNWAPLSQQLHKTLSMMAGDSMQMPMTDPSNDPAMVPANDSPPRPPAPATSAPAGDSDTPTMEKIIPMSSSGSDG</sequence>
<proteinExistence type="predicted"/>
<accession>A0A367WVW2</accession>